<name>A0A8X6ITE4_9ARAC</name>
<comment type="caution">
    <text evidence="1">The sequence shown here is derived from an EMBL/GenBank/DDBJ whole genome shotgun (WGS) entry which is preliminary data.</text>
</comment>
<dbReference type="AlphaFoldDB" id="A0A8X6ITE4"/>
<sequence>MGKGGWEEKDQITIKSTENSTLADGLEAFVLPGPTLVDWIQVLGLQEAFWKLEGETEESRFVLKKGKKKKMSFGICMTSALF</sequence>
<dbReference type="OrthoDB" id="10375196at2759"/>
<accession>A0A8X6ITE4</accession>
<organism evidence="1 2">
    <name type="scientific">Trichonephila inaurata madagascariensis</name>
    <dbReference type="NCBI Taxonomy" id="2747483"/>
    <lineage>
        <taxon>Eukaryota</taxon>
        <taxon>Metazoa</taxon>
        <taxon>Ecdysozoa</taxon>
        <taxon>Arthropoda</taxon>
        <taxon>Chelicerata</taxon>
        <taxon>Arachnida</taxon>
        <taxon>Araneae</taxon>
        <taxon>Araneomorphae</taxon>
        <taxon>Entelegynae</taxon>
        <taxon>Araneoidea</taxon>
        <taxon>Nephilidae</taxon>
        <taxon>Trichonephila</taxon>
        <taxon>Trichonephila inaurata</taxon>
    </lineage>
</organism>
<dbReference type="EMBL" id="BMAV01027183">
    <property type="protein sequence ID" value="GFS57018.1"/>
    <property type="molecule type" value="Genomic_DNA"/>
</dbReference>
<keyword evidence="2" id="KW-1185">Reference proteome</keyword>
<dbReference type="Proteomes" id="UP000886998">
    <property type="component" value="Unassembled WGS sequence"/>
</dbReference>
<proteinExistence type="predicted"/>
<reference evidence="1" key="1">
    <citation type="submission" date="2020-08" db="EMBL/GenBank/DDBJ databases">
        <title>Multicomponent nature underlies the extraordinary mechanical properties of spider dragline silk.</title>
        <authorList>
            <person name="Kono N."/>
            <person name="Nakamura H."/>
            <person name="Mori M."/>
            <person name="Yoshida Y."/>
            <person name="Ohtoshi R."/>
            <person name="Malay A.D."/>
            <person name="Moran D.A.P."/>
            <person name="Tomita M."/>
            <person name="Numata K."/>
            <person name="Arakawa K."/>
        </authorList>
    </citation>
    <scope>NUCLEOTIDE SEQUENCE</scope>
</reference>
<evidence type="ECO:0000313" key="1">
    <source>
        <dbReference type="EMBL" id="GFS57018.1"/>
    </source>
</evidence>
<evidence type="ECO:0000313" key="2">
    <source>
        <dbReference type="Proteomes" id="UP000886998"/>
    </source>
</evidence>
<protein>
    <submittedName>
        <fullName evidence="1">Uncharacterized protein</fullName>
    </submittedName>
</protein>
<gene>
    <name evidence="1" type="ORF">TNIN_76061</name>
</gene>